<dbReference type="InterPro" id="IPR051061">
    <property type="entry name" value="Zinc_finger_trans_reg"/>
</dbReference>
<dbReference type="SMART" id="SM00355">
    <property type="entry name" value="ZnF_C2H2"/>
    <property type="match status" value="2"/>
</dbReference>
<keyword evidence="3 8" id="KW-0863">Zinc-finger</keyword>
<keyword evidence="4" id="KW-0862">Zinc</keyword>
<dbReference type="GO" id="GO:0006357">
    <property type="term" value="P:regulation of transcription by RNA polymerase II"/>
    <property type="evidence" value="ECO:0007669"/>
    <property type="project" value="TreeGrafter"/>
</dbReference>
<organism evidence="11 12">
    <name type="scientific">Verruconis gallopava</name>
    <dbReference type="NCBI Taxonomy" id="253628"/>
    <lineage>
        <taxon>Eukaryota</taxon>
        <taxon>Fungi</taxon>
        <taxon>Dikarya</taxon>
        <taxon>Ascomycota</taxon>
        <taxon>Pezizomycotina</taxon>
        <taxon>Dothideomycetes</taxon>
        <taxon>Pleosporomycetidae</taxon>
        <taxon>Venturiales</taxon>
        <taxon>Sympoventuriaceae</taxon>
        <taxon>Verruconis</taxon>
    </lineage>
</organism>
<name>A0A0D1YFT1_9PEZI</name>
<dbReference type="HOGENOM" id="CLU_708228_0_0_1"/>
<keyword evidence="7" id="KW-0539">Nucleus</keyword>
<dbReference type="GO" id="GO:0005634">
    <property type="term" value="C:nucleus"/>
    <property type="evidence" value="ECO:0007669"/>
    <property type="project" value="UniProtKB-SubCell"/>
</dbReference>
<dbReference type="EMBL" id="KN847575">
    <property type="protein sequence ID" value="KIV99601.1"/>
    <property type="molecule type" value="Genomic_DNA"/>
</dbReference>
<evidence type="ECO:0000256" key="7">
    <source>
        <dbReference type="ARBA" id="ARBA00023242"/>
    </source>
</evidence>
<keyword evidence="2" id="KW-0479">Metal-binding</keyword>
<dbReference type="PANTHER" id="PTHR46179:SF13">
    <property type="entry name" value="C2H2-TYPE DOMAIN-CONTAINING PROTEIN"/>
    <property type="match status" value="1"/>
</dbReference>
<sequence length="390" mass="42825">MDVQHAMLPSPPPTPSAFSEGSSYPGIEESVSQAQIFCDWPFSVYDMAAHSPPSYPQSPTNTYPVPDNRPYSTYPPGQAFESRENTIIKAPLPRDDPLPVAITAENLGQALEQTFHLVGAQPLPQVSNDCGVMYSEIQQEVSRSNLSTPLSTIFESPGAMDSDMELLNSEMAVQLNLLDALALDASSFQNSPALLGAGMVESFLTVQNQVTDSHALSNFHRSSDPFVQEPCVIAFGQERYLDNLSSISLQLGLTQIVPATSQSNNTARSETMRTSPSERGGGVLSVPRTRHRQNNSKEVSADLVCDICGQSCKRKHNLKNHMQRHDASRENMFKCMNSGCKQPPFARLHDLERHLDSVHKRKEPIQCAYCGYNTKKTTVGTAVLPSEARL</sequence>
<evidence type="ECO:0000256" key="2">
    <source>
        <dbReference type="ARBA" id="ARBA00022723"/>
    </source>
</evidence>
<evidence type="ECO:0000259" key="10">
    <source>
        <dbReference type="PROSITE" id="PS50157"/>
    </source>
</evidence>
<keyword evidence="5" id="KW-0805">Transcription regulation</keyword>
<dbReference type="VEuPathDB" id="FungiDB:PV09_08776"/>
<evidence type="ECO:0000256" key="4">
    <source>
        <dbReference type="ARBA" id="ARBA00022833"/>
    </source>
</evidence>
<dbReference type="GO" id="GO:0008270">
    <property type="term" value="F:zinc ion binding"/>
    <property type="evidence" value="ECO:0007669"/>
    <property type="project" value="UniProtKB-KW"/>
</dbReference>
<evidence type="ECO:0000256" key="6">
    <source>
        <dbReference type="ARBA" id="ARBA00023163"/>
    </source>
</evidence>
<dbReference type="GeneID" id="27316749"/>
<dbReference type="InParanoid" id="A0A0D1YFT1"/>
<feature type="compositionally biased region" description="Polar residues" evidence="9">
    <location>
        <begin position="262"/>
        <end position="277"/>
    </location>
</feature>
<gene>
    <name evidence="11" type="ORF">PV09_08776</name>
</gene>
<keyword evidence="6" id="KW-0804">Transcription</keyword>
<feature type="region of interest" description="Disordered" evidence="9">
    <location>
        <begin position="262"/>
        <end position="295"/>
    </location>
</feature>
<keyword evidence="12" id="KW-1185">Reference proteome</keyword>
<evidence type="ECO:0000256" key="9">
    <source>
        <dbReference type="SAM" id="MobiDB-lite"/>
    </source>
</evidence>
<feature type="region of interest" description="Disordered" evidence="9">
    <location>
        <begin position="1"/>
        <end position="25"/>
    </location>
</feature>
<evidence type="ECO:0000313" key="12">
    <source>
        <dbReference type="Proteomes" id="UP000053259"/>
    </source>
</evidence>
<dbReference type="AlphaFoldDB" id="A0A0D1YFT1"/>
<dbReference type="InterPro" id="IPR013087">
    <property type="entry name" value="Znf_C2H2_type"/>
</dbReference>
<dbReference type="OrthoDB" id="654211at2759"/>
<accession>A0A0D1YFT1</accession>
<dbReference type="RefSeq" id="XP_016209471.1">
    <property type="nucleotide sequence ID" value="XM_016362731.1"/>
</dbReference>
<dbReference type="STRING" id="253628.A0A0D1YFT1"/>
<feature type="domain" description="C2H2-type" evidence="10">
    <location>
        <begin position="303"/>
        <end position="330"/>
    </location>
</feature>
<evidence type="ECO:0000256" key="3">
    <source>
        <dbReference type="ARBA" id="ARBA00022771"/>
    </source>
</evidence>
<evidence type="ECO:0000313" key="11">
    <source>
        <dbReference type="EMBL" id="KIV99601.1"/>
    </source>
</evidence>
<protein>
    <recommendedName>
        <fullName evidence="10">C2H2-type domain-containing protein</fullName>
    </recommendedName>
</protein>
<dbReference type="Proteomes" id="UP000053259">
    <property type="component" value="Unassembled WGS sequence"/>
</dbReference>
<evidence type="ECO:0000256" key="8">
    <source>
        <dbReference type="PROSITE-ProRule" id="PRU00042"/>
    </source>
</evidence>
<dbReference type="Gene3D" id="3.30.160.60">
    <property type="entry name" value="Classic Zinc Finger"/>
    <property type="match status" value="1"/>
</dbReference>
<dbReference type="PROSITE" id="PS50157">
    <property type="entry name" value="ZINC_FINGER_C2H2_2"/>
    <property type="match status" value="1"/>
</dbReference>
<comment type="subcellular location">
    <subcellularLocation>
        <location evidence="1">Nucleus</location>
    </subcellularLocation>
</comment>
<evidence type="ECO:0000256" key="1">
    <source>
        <dbReference type="ARBA" id="ARBA00004123"/>
    </source>
</evidence>
<reference evidence="11 12" key="1">
    <citation type="submission" date="2015-01" db="EMBL/GenBank/DDBJ databases">
        <title>The Genome Sequence of Ochroconis gallopava CBS43764.</title>
        <authorList>
            <consortium name="The Broad Institute Genomics Platform"/>
            <person name="Cuomo C."/>
            <person name="de Hoog S."/>
            <person name="Gorbushina A."/>
            <person name="Stielow B."/>
            <person name="Teixiera M."/>
            <person name="Abouelleil A."/>
            <person name="Chapman S.B."/>
            <person name="Priest M."/>
            <person name="Young S.K."/>
            <person name="Wortman J."/>
            <person name="Nusbaum C."/>
            <person name="Birren B."/>
        </authorList>
    </citation>
    <scope>NUCLEOTIDE SEQUENCE [LARGE SCALE GENOMIC DNA]</scope>
    <source>
        <strain evidence="11 12">CBS 43764</strain>
    </source>
</reference>
<evidence type="ECO:0000256" key="5">
    <source>
        <dbReference type="ARBA" id="ARBA00023015"/>
    </source>
</evidence>
<dbReference type="PROSITE" id="PS00028">
    <property type="entry name" value="ZINC_FINGER_C2H2_1"/>
    <property type="match status" value="1"/>
</dbReference>
<proteinExistence type="predicted"/>
<dbReference type="PANTHER" id="PTHR46179">
    <property type="entry name" value="ZINC FINGER PROTEIN"/>
    <property type="match status" value="1"/>
</dbReference>